<dbReference type="Proteomes" id="UP001209168">
    <property type="component" value="Unassembled WGS sequence"/>
</dbReference>
<reference evidence="1" key="1">
    <citation type="submission" date="2022-11" db="EMBL/GenBank/DDBJ databases">
        <title>Genomic repertoires linked with pathogenic potency of arthritogenic Prevotella copri isolated from the gut of rheumatoid arthritis patients.</title>
        <authorList>
            <person name="Nii T."/>
            <person name="Maeda Y."/>
            <person name="Motooka D."/>
            <person name="Naito M."/>
            <person name="Matsumoto Y."/>
            <person name="Ogawa T."/>
            <person name="Oguro-Igashira E."/>
            <person name="Kishikawa T."/>
            <person name="Yamashita M."/>
            <person name="Koizumi S."/>
            <person name="Kurakawa T."/>
            <person name="Okumura R."/>
            <person name="Kayama H."/>
            <person name="Murakami M."/>
            <person name="Sakaguchi T."/>
            <person name="Das B."/>
            <person name="Nakamura S."/>
            <person name="Okada Y."/>
            <person name="Kumanogoh A."/>
            <person name="Takeda K."/>
        </authorList>
    </citation>
    <scope>NUCLEOTIDE SEQUENCE</scope>
    <source>
        <strain evidence="1">H012_8</strain>
    </source>
</reference>
<proteinExistence type="predicted"/>
<accession>A0AAW5ULR0</accession>
<dbReference type="AlphaFoldDB" id="A0AAW5ULR0"/>
<comment type="caution">
    <text evidence="1">The sequence shown here is derived from an EMBL/GenBank/DDBJ whole genome shotgun (WGS) entry which is preliminary data.</text>
</comment>
<evidence type="ECO:0000313" key="2">
    <source>
        <dbReference type="Proteomes" id="UP001209168"/>
    </source>
</evidence>
<dbReference type="RefSeq" id="WP_264901193.1">
    <property type="nucleotide sequence ID" value="NZ_JAPDVH010000001.1"/>
</dbReference>
<protein>
    <recommendedName>
        <fullName evidence="3">SIR2-like domain-containing protein</fullName>
    </recommendedName>
</protein>
<sequence length="489" mass="56345">MADVTFNIYGGNNQILPNATKAEQNFYGDQFAEKTLAKDGEAPQPLTEEEQALSIYINKVESLRGYITLLRSCKTARDLGEVVATMRQQEPSLTDELIVKQSFISLLLPFVPKWEKGQTIDRLAKDLDREIVSICHNINDELANNASLDESQRKLGMLIVRLFKKVLDFKKGAEIDAETMNLIEEVFDTVVKDDSIIDLSHLNYTDTFKNIIVEILQKSIHESNNPILRHIYKNMLDIEQLLAGYFYGFYTGQNSYIRDYLYISWILWAYLVSEEQRKAQEDVAVEIKDNHTIYDQLDGKDCQVITFNYTSYASQASPTALYFHGSLKEYVDVENKNDFLHDDLTTIDLEDFFKNQLAAEISFDPDHKSIPIPSFLPPLKLRPVISKHYIDTWYHASQMVLRASKIIILGYSFSSADNYFCDMLRENHDAQIIIIDKNMETTSRNVCRCLQLDANRYTRQIKDGHEIRKYNNRVTIIGADLSDINLDDV</sequence>
<dbReference type="EMBL" id="JAPDVH010000001">
    <property type="protein sequence ID" value="MCW4155789.1"/>
    <property type="molecule type" value="Genomic_DNA"/>
</dbReference>
<evidence type="ECO:0000313" key="1">
    <source>
        <dbReference type="EMBL" id="MCW4155789.1"/>
    </source>
</evidence>
<name>A0AAW5ULR0_9BACT</name>
<gene>
    <name evidence="1" type="ORF">ONT23_09610</name>
</gene>
<organism evidence="1 2">
    <name type="scientific">Segatella copri</name>
    <dbReference type="NCBI Taxonomy" id="165179"/>
    <lineage>
        <taxon>Bacteria</taxon>
        <taxon>Pseudomonadati</taxon>
        <taxon>Bacteroidota</taxon>
        <taxon>Bacteroidia</taxon>
        <taxon>Bacteroidales</taxon>
        <taxon>Prevotellaceae</taxon>
        <taxon>Segatella</taxon>
    </lineage>
</organism>
<evidence type="ECO:0008006" key="3">
    <source>
        <dbReference type="Google" id="ProtNLM"/>
    </source>
</evidence>